<dbReference type="Proteomes" id="UP001500655">
    <property type="component" value="Unassembled WGS sequence"/>
</dbReference>
<organism evidence="1 2">
    <name type="scientific">Luedemannella helvata</name>
    <dbReference type="NCBI Taxonomy" id="349315"/>
    <lineage>
        <taxon>Bacteria</taxon>
        <taxon>Bacillati</taxon>
        <taxon>Actinomycetota</taxon>
        <taxon>Actinomycetes</taxon>
        <taxon>Micromonosporales</taxon>
        <taxon>Micromonosporaceae</taxon>
        <taxon>Luedemannella</taxon>
    </lineage>
</organism>
<reference evidence="2" key="1">
    <citation type="journal article" date="2019" name="Int. J. Syst. Evol. Microbiol.">
        <title>The Global Catalogue of Microorganisms (GCM) 10K type strain sequencing project: providing services to taxonomists for standard genome sequencing and annotation.</title>
        <authorList>
            <consortium name="The Broad Institute Genomics Platform"/>
            <consortium name="The Broad Institute Genome Sequencing Center for Infectious Disease"/>
            <person name="Wu L."/>
            <person name="Ma J."/>
        </authorList>
    </citation>
    <scope>NUCLEOTIDE SEQUENCE [LARGE SCALE GENOMIC DNA]</scope>
    <source>
        <strain evidence="2">JCM 13249</strain>
    </source>
</reference>
<dbReference type="EMBL" id="BAAALS010000002">
    <property type="protein sequence ID" value="GAA1737845.1"/>
    <property type="molecule type" value="Genomic_DNA"/>
</dbReference>
<protein>
    <submittedName>
        <fullName evidence="1">Uncharacterized protein</fullName>
    </submittedName>
</protein>
<comment type="caution">
    <text evidence="1">The sequence shown here is derived from an EMBL/GenBank/DDBJ whole genome shotgun (WGS) entry which is preliminary data.</text>
</comment>
<keyword evidence="2" id="KW-1185">Reference proteome</keyword>
<proteinExistence type="predicted"/>
<accession>A0ABP4VTS7</accession>
<dbReference type="InterPro" id="IPR046732">
    <property type="entry name" value="DUF6624"/>
</dbReference>
<gene>
    <name evidence="1" type="ORF">GCM10009681_05650</name>
</gene>
<evidence type="ECO:0000313" key="2">
    <source>
        <dbReference type="Proteomes" id="UP001500655"/>
    </source>
</evidence>
<sequence length="190" mass="21541">MHTVRFLDYVPWAVAVHPGVMSHEELAAELIARMERDQEVRARIGAGPITDEVAERMRAVDDENTRWLTAVLDRHGWPRRSQVGEHAAHAASLLAQHADDHPEVQRRCLGLLEEAVRDREADPAYLAYLTDRVLRADGKPQLYGTQFWREPGGGGQLTPQPIADPANLDERRRSVGLPPFAEYERQMRLL</sequence>
<name>A0ABP4VTS7_9ACTN</name>
<dbReference type="Pfam" id="PF20329">
    <property type="entry name" value="DUF6624"/>
    <property type="match status" value="1"/>
</dbReference>
<evidence type="ECO:0000313" key="1">
    <source>
        <dbReference type="EMBL" id="GAA1737845.1"/>
    </source>
</evidence>